<dbReference type="EMBL" id="KV454486">
    <property type="protein sequence ID" value="ODV59326.1"/>
    <property type="molecule type" value="Genomic_DNA"/>
</dbReference>
<reference evidence="6" key="1">
    <citation type="submission" date="2016-05" db="EMBL/GenBank/DDBJ databases">
        <title>Comparative genomics of biotechnologically important yeasts.</title>
        <authorList>
            <consortium name="DOE Joint Genome Institute"/>
            <person name="Riley R."/>
            <person name="Haridas S."/>
            <person name="Wolfe K.H."/>
            <person name="Lopes M.R."/>
            <person name="Hittinger C.T."/>
            <person name="Goker M."/>
            <person name="Salamov A."/>
            <person name="Wisecaver J."/>
            <person name="Long T.M."/>
            <person name="Aerts A.L."/>
            <person name="Barry K."/>
            <person name="Choi C."/>
            <person name="Clum A."/>
            <person name="Coughlan A.Y."/>
            <person name="Deshpande S."/>
            <person name="Douglass A.P."/>
            <person name="Hanson S.J."/>
            <person name="Klenk H.-P."/>
            <person name="Labutti K."/>
            <person name="Lapidus A."/>
            <person name="Lindquist E."/>
            <person name="Lipzen A."/>
            <person name="Meier-Kolthoff J.P."/>
            <person name="Ohm R.A."/>
            <person name="Otillar R.P."/>
            <person name="Pangilinan J."/>
            <person name="Peng Y."/>
            <person name="Rokas A."/>
            <person name="Rosa C.A."/>
            <person name="Scheuner C."/>
            <person name="Sibirny A.A."/>
            <person name="Slot J.C."/>
            <person name="Stielow J.B."/>
            <person name="Sun H."/>
            <person name="Kurtzman C.P."/>
            <person name="Blackwell M."/>
            <person name="Grigoriev I.V."/>
            <person name="Jeffries T.W."/>
        </authorList>
    </citation>
    <scope>NUCLEOTIDE SEQUENCE [LARGE SCALE GENOMIC DNA]</scope>
    <source>
        <strain evidence="6">DSM 1968</strain>
    </source>
</reference>
<gene>
    <name evidence="5" type="ORF">ASCRUDRAFT_37529</name>
</gene>
<protein>
    <recommendedName>
        <fullName evidence="4">Copper transport protein</fullName>
    </recommendedName>
</protein>
<keyword evidence="4" id="KW-0406">Ion transport</keyword>
<dbReference type="GO" id="GO:0005375">
    <property type="term" value="F:copper ion transmembrane transporter activity"/>
    <property type="evidence" value="ECO:0007669"/>
    <property type="project" value="UniProtKB-UniRule"/>
</dbReference>
<sequence length="131" mass="15119">MLFTWNYKNLCIIFSWWHIRSLLGLVFSLLLLVLISAGYEWLKYKILKYEKSLTGNALLPNTPSTGDIIKIQQKKKIINSFLYGLQVGYSFMLMLVFMTYNGWAMISVVVGAILGKYLWNTEPSLRSIACH</sequence>
<name>A0A1D2VCG4_9ASCO</name>
<dbReference type="PANTHER" id="PTHR12483:SF115">
    <property type="entry name" value="COPPER TRANSPORT PROTEIN"/>
    <property type="match status" value="1"/>
</dbReference>
<dbReference type="FunCoup" id="A0A1D2VCG4">
    <property type="interactions" value="532"/>
</dbReference>
<comment type="subcellular location">
    <subcellularLocation>
        <location evidence="4">Membrane</location>
        <topology evidence="4">Multi-pass membrane protein</topology>
    </subcellularLocation>
</comment>
<evidence type="ECO:0000256" key="1">
    <source>
        <dbReference type="ARBA" id="ARBA00022692"/>
    </source>
</evidence>
<organism evidence="5 6">
    <name type="scientific">Ascoidea rubescens DSM 1968</name>
    <dbReference type="NCBI Taxonomy" id="1344418"/>
    <lineage>
        <taxon>Eukaryota</taxon>
        <taxon>Fungi</taxon>
        <taxon>Dikarya</taxon>
        <taxon>Ascomycota</taxon>
        <taxon>Saccharomycotina</taxon>
        <taxon>Saccharomycetes</taxon>
        <taxon>Ascoideaceae</taxon>
        <taxon>Ascoidea</taxon>
    </lineage>
</organism>
<evidence type="ECO:0000313" key="6">
    <source>
        <dbReference type="Proteomes" id="UP000095038"/>
    </source>
</evidence>
<accession>A0A1D2VCG4</accession>
<dbReference type="Proteomes" id="UP000095038">
    <property type="component" value="Unassembled WGS sequence"/>
</dbReference>
<keyword evidence="2 4" id="KW-1133">Transmembrane helix</keyword>
<dbReference type="GeneID" id="30964407"/>
<keyword evidence="4" id="KW-0813">Transport</keyword>
<dbReference type="STRING" id="1344418.A0A1D2VCG4"/>
<dbReference type="GO" id="GO:0000329">
    <property type="term" value="C:fungal-type vacuole membrane"/>
    <property type="evidence" value="ECO:0007669"/>
    <property type="project" value="TreeGrafter"/>
</dbReference>
<proteinExistence type="inferred from homology"/>
<feature type="transmembrane region" description="Helical" evidence="4">
    <location>
        <begin position="22"/>
        <end position="42"/>
    </location>
</feature>
<keyword evidence="4" id="KW-0187">Copper transport</keyword>
<evidence type="ECO:0000256" key="2">
    <source>
        <dbReference type="ARBA" id="ARBA00022989"/>
    </source>
</evidence>
<dbReference type="InParanoid" id="A0A1D2VCG4"/>
<keyword evidence="6" id="KW-1185">Reference proteome</keyword>
<feature type="transmembrane region" description="Helical" evidence="4">
    <location>
        <begin position="77"/>
        <end position="97"/>
    </location>
</feature>
<evidence type="ECO:0000256" key="4">
    <source>
        <dbReference type="RuleBase" id="RU367022"/>
    </source>
</evidence>
<dbReference type="InterPro" id="IPR007274">
    <property type="entry name" value="Cop_transporter"/>
</dbReference>
<dbReference type="RefSeq" id="XP_020045633.1">
    <property type="nucleotide sequence ID" value="XM_020190771.1"/>
</dbReference>
<dbReference type="AlphaFoldDB" id="A0A1D2VCG4"/>
<dbReference type="OrthoDB" id="161814at2759"/>
<dbReference type="PANTHER" id="PTHR12483">
    <property type="entry name" value="SOLUTE CARRIER FAMILY 31 COPPER TRANSPORTERS"/>
    <property type="match status" value="1"/>
</dbReference>
<evidence type="ECO:0000313" key="5">
    <source>
        <dbReference type="EMBL" id="ODV59326.1"/>
    </source>
</evidence>
<evidence type="ECO:0000256" key="3">
    <source>
        <dbReference type="ARBA" id="ARBA00023136"/>
    </source>
</evidence>
<keyword evidence="4" id="KW-0186">Copper</keyword>
<comment type="similarity">
    <text evidence="4">Belongs to the copper transporter (Ctr) (TC 1.A.56) family. SLC31A subfamily.</text>
</comment>
<feature type="transmembrane region" description="Helical" evidence="4">
    <location>
        <begin position="103"/>
        <end position="119"/>
    </location>
</feature>
<keyword evidence="1 4" id="KW-0812">Transmembrane</keyword>
<dbReference type="Pfam" id="PF04145">
    <property type="entry name" value="Ctr"/>
    <property type="match status" value="1"/>
</dbReference>
<keyword evidence="3 4" id="KW-0472">Membrane</keyword>